<evidence type="ECO:0000313" key="1">
    <source>
        <dbReference type="EMBL" id="GAA1976109.1"/>
    </source>
</evidence>
<accession>A0ABN2RXK3</accession>
<dbReference type="Proteomes" id="UP001499854">
    <property type="component" value="Unassembled WGS sequence"/>
</dbReference>
<comment type="caution">
    <text evidence="1">The sequence shown here is derived from an EMBL/GenBank/DDBJ whole genome shotgun (WGS) entry which is preliminary data.</text>
</comment>
<name>A0ABN2RXK3_9ACTN</name>
<evidence type="ECO:0008006" key="3">
    <source>
        <dbReference type="Google" id="ProtNLM"/>
    </source>
</evidence>
<dbReference type="InterPro" id="IPR045825">
    <property type="entry name" value="RamS"/>
</dbReference>
<reference evidence="1 2" key="1">
    <citation type="journal article" date="2019" name="Int. J. Syst. Evol. Microbiol.">
        <title>The Global Catalogue of Microorganisms (GCM) 10K type strain sequencing project: providing services to taxonomists for standard genome sequencing and annotation.</title>
        <authorList>
            <consortium name="The Broad Institute Genomics Platform"/>
            <consortium name="The Broad Institute Genome Sequencing Center for Infectious Disease"/>
            <person name="Wu L."/>
            <person name="Ma J."/>
        </authorList>
    </citation>
    <scope>NUCLEOTIDE SEQUENCE [LARGE SCALE GENOMIC DNA]</scope>
    <source>
        <strain evidence="1 2">JCM 16013</strain>
    </source>
</reference>
<dbReference type="Pfam" id="PF19402">
    <property type="entry name" value="RamS"/>
    <property type="match status" value="1"/>
</dbReference>
<organism evidence="1 2">
    <name type="scientific">Catenulispora subtropica</name>
    <dbReference type="NCBI Taxonomy" id="450798"/>
    <lineage>
        <taxon>Bacteria</taxon>
        <taxon>Bacillati</taxon>
        <taxon>Actinomycetota</taxon>
        <taxon>Actinomycetes</taxon>
        <taxon>Catenulisporales</taxon>
        <taxon>Catenulisporaceae</taxon>
        <taxon>Catenulispora</taxon>
    </lineage>
</organism>
<sequence length="41" mass="4225">MAILNLQALSAPETDAAMRSVLSSLSVVNCTNSTVSTLLCV</sequence>
<dbReference type="NCBIfam" id="NF038159">
    <property type="entry name" value="lanthi_III_b"/>
    <property type="match status" value="1"/>
</dbReference>
<proteinExistence type="predicted"/>
<keyword evidence="2" id="KW-1185">Reference proteome</keyword>
<dbReference type="RefSeq" id="WP_344658619.1">
    <property type="nucleotide sequence ID" value="NZ_BAAAQM010000022.1"/>
</dbReference>
<gene>
    <name evidence="1" type="ORF">GCM10009838_40480</name>
</gene>
<evidence type="ECO:0000313" key="2">
    <source>
        <dbReference type="Proteomes" id="UP001499854"/>
    </source>
</evidence>
<dbReference type="EMBL" id="BAAAQM010000022">
    <property type="protein sequence ID" value="GAA1976109.1"/>
    <property type="molecule type" value="Genomic_DNA"/>
</dbReference>
<dbReference type="NCBIfam" id="NF033212">
    <property type="entry name" value="SapB_AmfS_lanti"/>
    <property type="match status" value="1"/>
</dbReference>
<protein>
    <recommendedName>
        <fullName evidence="3">SapB/AmfS family lantipeptide</fullName>
    </recommendedName>
</protein>